<dbReference type="AlphaFoldDB" id="A0A0G4PSS8"/>
<sequence length="91" mass="10360">MPRPSKIFSRNRKNRTRKEKDHPTPHCTPAKTMTKVPVRLALWAECADATAHLCASMTIIAQCSFPRDIFGFTRVPETMISPTHSPDLIWI</sequence>
<accession>A0A0G4PSS8</accession>
<organism evidence="2 3">
    <name type="scientific">Penicillium camemberti (strain FM 013)</name>
    <dbReference type="NCBI Taxonomy" id="1429867"/>
    <lineage>
        <taxon>Eukaryota</taxon>
        <taxon>Fungi</taxon>
        <taxon>Dikarya</taxon>
        <taxon>Ascomycota</taxon>
        <taxon>Pezizomycotina</taxon>
        <taxon>Eurotiomycetes</taxon>
        <taxon>Eurotiomycetidae</taxon>
        <taxon>Eurotiales</taxon>
        <taxon>Aspergillaceae</taxon>
        <taxon>Penicillium</taxon>
    </lineage>
</organism>
<proteinExistence type="predicted"/>
<dbReference type="Proteomes" id="UP000053732">
    <property type="component" value="Unassembled WGS sequence"/>
</dbReference>
<dbReference type="EMBL" id="HG793167">
    <property type="protein sequence ID" value="CRL29218.1"/>
    <property type="molecule type" value="Genomic_DNA"/>
</dbReference>
<evidence type="ECO:0000256" key="1">
    <source>
        <dbReference type="SAM" id="MobiDB-lite"/>
    </source>
</evidence>
<gene>
    <name evidence="2" type="ORF">PCAMFM013_S034g000016</name>
</gene>
<feature type="region of interest" description="Disordered" evidence="1">
    <location>
        <begin position="1"/>
        <end position="30"/>
    </location>
</feature>
<protein>
    <submittedName>
        <fullName evidence="2">Str. FM013</fullName>
    </submittedName>
</protein>
<evidence type="ECO:0000313" key="3">
    <source>
        <dbReference type="Proteomes" id="UP000053732"/>
    </source>
</evidence>
<name>A0A0G4PSS8_PENC3</name>
<reference evidence="2 3" key="1">
    <citation type="journal article" date="2014" name="Nat. Commun.">
        <title>Multiple recent horizontal transfers of a large genomic region in cheese making fungi.</title>
        <authorList>
            <person name="Cheeseman K."/>
            <person name="Ropars J."/>
            <person name="Renault P."/>
            <person name="Dupont J."/>
            <person name="Gouzy J."/>
            <person name="Branca A."/>
            <person name="Abraham A.L."/>
            <person name="Ceppi M."/>
            <person name="Conseiller E."/>
            <person name="Debuchy R."/>
            <person name="Malagnac F."/>
            <person name="Goarin A."/>
            <person name="Silar P."/>
            <person name="Lacoste S."/>
            <person name="Sallet E."/>
            <person name="Bensimon A."/>
            <person name="Giraud T."/>
            <person name="Brygoo Y."/>
        </authorList>
    </citation>
    <scope>NUCLEOTIDE SEQUENCE [LARGE SCALE GENOMIC DNA]</scope>
    <source>
        <strain evidence="3">FM 013</strain>
    </source>
</reference>
<evidence type="ECO:0000313" key="2">
    <source>
        <dbReference type="EMBL" id="CRL29218.1"/>
    </source>
</evidence>
<keyword evidence="3" id="KW-1185">Reference proteome</keyword>